<dbReference type="InterPro" id="IPR055900">
    <property type="entry name" value="DUF7477"/>
</dbReference>
<feature type="domain" description="DUF7477" evidence="2">
    <location>
        <begin position="112"/>
        <end position="195"/>
    </location>
</feature>
<dbReference type="ExpressionAtlas" id="A0A2K3LN65">
    <property type="expression patterns" value="baseline"/>
</dbReference>
<reference evidence="3 4" key="2">
    <citation type="journal article" date="2017" name="Front. Plant Sci.">
        <title>Gene Classification and Mining of Molecular Markers Useful in Red Clover (Trifolium pratense) Breeding.</title>
        <authorList>
            <person name="Istvanek J."/>
            <person name="Dluhosova J."/>
            <person name="Dluhos P."/>
            <person name="Patkova L."/>
            <person name="Nedelnik J."/>
            <person name="Repkova J."/>
        </authorList>
    </citation>
    <scope>NUCLEOTIDE SEQUENCE [LARGE SCALE GENOMIC DNA]</scope>
    <source>
        <strain evidence="4">cv. Tatra</strain>
        <tissue evidence="3">Young leaves</tissue>
    </source>
</reference>
<reference evidence="3 4" key="1">
    <citation type="journal article" date="2014" name="Am. J. Bot.">
        <title>Genome assembly and annotation for red clover (Trifolium pratense; Fabaceae).</title>
        <authorList>
            <person name="Istvanek J."/>
            <person name="Jaros M."/>
            <person name="Krenek A."/>
            <person name="Repkova J."/>
        </authorList>
    </citation>
    <scope>NUCLEOTIDE SEQUENCE [LARGE SCALE GENOMIC DNA]</scope>
    <source>
        <strain evidence="4">cv. Tatra</strain>
        <tissue evidence="3">Young leaves</tissue>
    </source>
</reference>
<gene>
    <name evidence="3" type="ORF">L195_g035956</name>
</gene>
<keyword evidence="3" id="KW-0808">Transferase</keyword>
<sequence length="211" mass="24205">MSWDYRNVLCRTDSLDAVNTIRDRVHHRFHSYAQICFSRLWNCCIGIRQFLCLMSFVLISVLTSWPKRVLAYSGCFMSSVISDGIRILAHFGFYRSSGLSFFALFFLSVVLAGFRLNVVELDFLYPSEGIHRRWDNGYRITATAATWDQSALILSKPRRRPADETQETLRTSQFPSTHVKEKWSKNLYLACLCYGLFAIRTPLSTGGGCGR</sequence>
<keyword evidence="3" id="KW-0418">Kinase</keyword>
<feature type="transmembrane region" description="Helical" evidence="1">
    <location>
        <begin position="99"/>
        <end position="118"/>
    </location>
</feature>
<evidence type="ECO:0000313" key="4">
    <source>
        <dbReference type="Proteomes" id="UP000236291"/>
    </source>
</evidence>
<organism evidence="3 4">
    <name type="scientific">Trifolium pratense</name>
    <name type="common">Red clover</name>
    <dbReference type="NCBI Taxonomy" id="57577"/>
    <lineage>
        <taxon>Eukaryota</taxon>
        <taxon>Viridiplantae</taxon>
        <taxon>Streptophyta</taxon>
        <taxon>Embryophyta</taxon>
        <taxon>Tracheophyta</taxon>
        <taxon>Spermatophyta</taxon>
        <taxon>Magnoliopsida</taxon>
        <taxon>eudicotyledons</taxon>
        <taxon>Gunneridae</taxon>
        <taxon>Pentapetalae</taxon>
        <taxon>rosids</taxon>
        <taxon>fabids</taxon>
        <taxon>Fabales</taxon>
        <taxon>Fabaceae</taxon>
        <taxon>Papilionoideae</taxon>
        <taxon>50 kb inversion clade</taxon>
        <taxon>NPAAA clade</taxon>
        <taxon>Hologalegina</taxon>
        <taxon>IRL clade</taxon>
        <taxon>Trifolieae</taxon>
        <taxon>Trifolium</taxon>
    </lineage>
</organism>
<proteinExistence type="predicted"/>
<dbReference type="EMBL" id="ASHM01036986">
    <property type="protein sequence ID" value="PNX79963.1"/>
    <property type="molecule type" value="Genomic_DNA"/>
</dbReference>
<accession>A0A2K3LN65</accession>
<feature type="transmembrane region" description="Helical" evidence="1">
    <location>
        <begin position="39"/>
        <end position="62"/>
    </location>
</feature>
<dbReference type="Pfam" id="PF24289">
    <property type="entry name" value="DUF7477"/>
    <property type="match status" value="1"/>
</dbReference>
<dbReference type="STRING" id="57577.A0A2K3LN65"/>
<dbReference type="GO" id="GO:0004674">
    <property type="term" value="F:protein serine/threonine kinase activity"/>
    <property type="evidence" value="ECO:0007669"/>
    <property type="project" value="UniProtKB-KW"/>
</dbReference>
<keyword evidence="1" id="KW-0812">Transmembrane</keyword>
<dbReference type="AlphaFoldDB" id="A0A2K3LN65"/>
<keyword evidence="3" id="KW-0723">Serine/threonine-protein kinase</keyword>
<evidence type="ECO:0000313" key="3">
    <source>
        <dbReference type="EMBL" id="PNX79963.1"/>
    </source>
</evidence>
<evidence type="ECO:0000256" key="1">
    <source>
        <dbReference type="SAM" id="Phobius"/>
    </source>
</evidence>
<evidence type="ECO:0000259" key="2">
    <source>
        <dbReference type="Pfam" id="PF24289"/>
    </source>
</evidence>
<keyword evidence="1" id="KW-0472">Membrane</keyword>
<comment type="caution">
    <text evidence="3">The sequence shown here is derived from an EMBL/GenBank/DDBJ whole genome shotgun (WGS) entry which is preliminary data.</text>
</comment>
<dbReference type="Proteomes" id="UP000236291">
    <property type="component" value="Unassembled WGS sequence"/>
</dbReference>
<keyword evidence="1" id="KW-1133">Transmembrane helix</keyword>
<name>A0A2K3LN65_TRIPR</name>
<protein>
    <submittedName>
        <fullName evidence="3">Serine/threonine protein kinase VRK1-like protein</fullName>
    </submittedName>
</protein>